<dbReference type="InterPro" id="IPR005000">
    <property type="entry name" value="Aldolase/citrate-lyase_domain"/>
</dbReference>
<comment type="caution">
    <text evidence="5">The sequence shown here is derived from an EMBL/GenBank/DDBJ whole genome shotgun (WGS) entry which is preliminary data.</text>
</comment>
<feature type="domain" description="HpcH/HpaI aldolase/citrate lyase" evidence="4">
    <location>
        <begin position="4"/>
        <end position="179"/>
    </location>
</feature>
<dbReference type="Proteomes" id="UP000290759">
    <property type="component" value="Unassembled WGS sequence"/>
</dbReference>
<dbReference type="AlphaFoldDB" id="A0A4Q2U937"/>
<keyword evidence="6" id="KW-1185">Reference proteome</keyword>
<dbReference type="InterPro" id="IPR015813">
    <property type="entry name" value="Pyrv/PenolPyrv_kinase-like_dom"/>
</dbReference>
<dbReference type="InterPro" id="IPR040442">
    <property type="entry name" value="Pyrv_kinase-like_dom_sf"/>
</dbReference>
<evidence type="ECO:0000256" key="1">
    <source>
        <dbReference type="ARBA" id="ARBA00001946"/>
    </source>
</evidence>
<name>A0A4Q2U937_9HYPH</name>
<dbReference type="PANTHER" id="PTHR32308:SF0">
    <property type="entry name" value="HPCH_HPAI ALDOLASE_CITRATE LYASE DOMAIN-CONTAINING PROTEIN"/>
    <property type="match status" value="1"/>
</dbReference>
<dbReference type="PANTHER" id="PTHR32308">
    <property type="entry name" value="LYASE BETA SUBUNIT, PUTATIVE (AFU_ORTHOLOGUE AFUA_4G13030)-RELATED"/>
    <property type="match status" value="1"/>
</dbReference>
<proteinExistence type="predicted"/>
<comment type="cofactor">
    <cofactor evidence="1">
        <name>Mg(2+)</name>
        <dbReference type="ChEBI" id="CHEBI:18420"/>
    </cofactor>
</comment>
<evidence type="ECO:0000313" key="6">
    <source>
        <dbReference type="Proteomes" id="UP000290759"/>
    </source>
</evidence>
<keyword evidence="2" id="KW-0479">Metal-binding</keyword>
<dbReference type="EMBL" id="QYBB01000003">
    <property type="protein sequence ID" value="RYC33293.1"/>
    <property type="molecule type" value="Genomic_DNA"/>
</dbReference>
<dbReference type="GO" id="GO:0006107">
    <property type="term" value="P:oxaloacetate metabolic process"/>
    <property type="evidence" value="ECO:0007669"/>
    <property type="project" value="TreeGrafter"/>
</dbReference>
<evidence type="ECO:0000256" key="2">
    <source>
        <dbReference type="ARBA" id="ARBA00022723"/>
    </source>
</evidence>
<dbReference type="GO" id="GO:0003824">
    <property type="term" value="F:catalytic activity"/>
    <property type="evidence" value="ECO:0007669"/>
    <property type="project" value="InterPro"/>
</dbReference>
<reference evidence="5 6" key="2">
    <citation type="submission" date="2019-02" db="EMBL/GenBank/DDBJ databases">
        <title>'Lichenibacterium ramalinii' gen. nov. sp. nov., 'Lichenibacterium minor' gen. nov. sp. nov.</title>
        <authorList>
            <person name="Pankratov T."/>
        </authorList>
    </citation>
    <scope>NUCLEOTIDE SEQUENCE [LARGE SCALE GENOMIC DNA]</scope>
    <source>
        <strain evidence="5 6">RmlP026</strain>
    </source>
</reference>
<dbReference type="OrthoDB" id="9800547at2"/>
<dbReference type="Pfam" id="PF03328">
    <property type="entry name" value="HpcH_HpaI"/>
    <property type="match status" value="1"/>
</dbReference>
<evidence type="ECO:0000259" key="4">
    <source>
        <dbReference type="Pfam" id="PF03328"/>
    </source>
</evidence>
<reference evidence="5 6" key="1">
    <citation type="submission" date="2018-12" db="EMBL/GenBank/DDBJ databases">
        <authorList>
            <person name="Grouzdev D.S."/>
            <person name="Krutkina M.S."/>
        </authorList>
    </citation>
    <scope>NUCLEOTIDE SEQUENCE [LARGE SCALE GENOMIC DNA]</scope>
    <source>
        <strain evidence="5 6">RmlP026</strain>
    </source>
</reference>
<accession>A0A4Q2U937</accession>
<gene>
    <name evidence="5" type="ORF">D3273_05175</name>
</gene>
<evidence type="ECO:0000313" key="5">
    <source>
        <dbReference type="EMBL" id="RYC33293.1"/>
    </source>
</evidence>
<dbReference type="Gene3D" id="3.20.20.60">
    <property type="entry name" value="Phosphoenolpyruvate-binding domains"/>
    <property type="match status" value="1"/>
</dbReference>
<protein>
    <submittedName>
        <fullName evidence="5">Aldolase</fullName>
    </submittedName>
</protein>
<dbReference type="SUPFAM" id="SSF51621">
    <property type="entry name" value="Phosphoenolpyruvate/pyruvate domain"/>
    <property type="match status" value="1"/>
</dbReference>
<evidence type="ECO:0000256" key="3">
    <source>
        <dbReference type="ARBA" id="ARBA00022842"/>
    </source>
</evidence>
<sequence>MDGALLSGAGAVVFDLGGAAAPGDRSAWRDAAAGALRRRGVAPQRGRPLAVVAVAPLAAGVLDADLAAVMAGAPDAVLLPGAVGSRDLQHLAAKLAVREAEHGLEAGRTRILAVPADTAAGVLALPTLPGATPRMLALCWDAEALAADLGVGTDASPVRSARDLLLIAAAAAGVPAFDRGGPGDDLAAACRAARRDGFAGRIARSPQEVPAIAAAFAPRR</sequence>
<dbReference type="GO" id="GO:0000287">
    <property type="term" value="F:magnesium ion binding"/>
    <property type="evidence" value="ECO:0007669"/>
    <property type="project" value="TreeGrafter"/>
</dbReference>
<keyword evidence="3" id="KW-0460">Magnesium</keyword>
<organism evidence="5 6">
    <name type="scientific">Lichenibacterium minor</name>
    <dbReference type="NCBI Taxonomy" id="2316528"/>
    <lineage>
        <taxon>Bacteria</taxon>
        <taxon>Pseudomonadati</taxon>
        <taxon>Pseudomonadota</taxon>
        <taxon>Alphaproteobacteria</taxon>
        <taxon>Hyphomicrobiales</taxon>
        <taxon>Lichenihabitantaceae</taxon>
        <taxon>Lichenibacterium</taxon>
    </lineage>
</organism>